<accession>A0A9W4E6M0</accession>
<dbReference type="Proteomes" id="UP001153328">
    <property type="component" value="Unassembled WGS sequence"/>
</dbReference>
<name>A0A9W4E6M0_9ACTN</name>
<gene>
    <name evidence="2" type="ORF">SBRY_160023</name>
</gene>
<organism evidence="2 3">
    <name type="scientific">Actinacidiphila bryophytorum</name>
    <dbReference type="NCBI Taxonomy" id="1436133"/>
    <lineage>
        <taxon>Bacteria</taxon>
        <taxon>Bacillati</taxon>
        <taxon>Actinomycetota</taxon>
        <taxon>Actinomycetes</taxon>
        <taxon>Kitasatosporales</taxon>
        <taxon>Streptomycetaceae</taxon>
        <taxon>Actinacidiphila</taxon>
    </lineage>
</organism>
<feature type="compositionally biased region" description="Basic residues" evidence="1">
    <location>
        <begin position="53"/>
        <end position="65"/>
    </location>
</feature>
<dbReference type="AlphaFoldDB" id="A0A9W4E6M0"/>
<evidence type="ECO:0000313" key="2">
    <source>
        <dbReference type="EMBL" id="CAG7623289.1"/>
    </source>
</evidence>
<comment type="caution">
    <text evidence="2">The sequence shown here is derived from an EMBL/GenBank/DDBJ whole genome shotgun (WGS) entry which is preliminary data.</text>
</comment>
<feature type="compositionally biased region" description="Basic and acidic residues" evidence="1">
    <location>
        <begin position="7"/>
        <end position="16"/>
    </location>
</feature>
<feature type="compositionally biased region" description="Basic residues" evidence="1">
    <location>
        <begin position="17"/>
        <end position="28"/>
    </location>
</feature>
<evidence type="ECO:0000313" key="3">
    <source>
        <dbReference type="Proteomes" id="UP001153328"/>
    </source>
</evidence>
<proteinExistence type="predicted"/>
<evidence type="ECO:0000256" key="1">
    <source>
        <dbReference type="SAM" id="MobiDB-lite"/>
    </source>
</evidence>
<sequence>MVASERPAAHTRTEARHARRTHPRRPGPRHPAGSPPEGPRRGQREVQGEGRRPARGRLRHRRPFLRRLPVAALLPGSQLPQVAPWPAAGMTQLTPS</sequence>
<dbReference type="EMBL" id="CAJVAX010000008">
    <property type="protein sequence ID" value="CAG7623289.1"/>
    <property type="molecule type" value="Genomic_DNA"/>
</dbReference>
<feature type="region of interest" description="Disordered" evidence="1">
    <location>
        <begin position="1"/>
        <end position="96"/>
    </location>
</feature>
<protein>
    <submittedName>
        <fullName evidence="2">Uncharacterized protein</fullName>
    </submittedName>
</protein>
<feature type="compositionally biased region" description="Basic and acidic residues" evidence="1">
    <location>
        <begin position="38"/>
        <end position="52"/>
    </location>
</feature>
<keyword evidence="3" id="KW-1185">Reference proteome</keyword>
<reference evidence="2" key="1">
    <citation type="submission" date="2021-06" db="EMBL/GenBank/DDBJ databases">
        <authorList>
            <person name="Arsene-Ploetze F."/>
        </authorList>
    </citation>
    <scope>NUCLEOTIDE SEQUENCE</scope>
    <source>
        <strain evidence="2">SBRY1</strain>
    </source>
</reference>